<dbReference type="eggNOG" id="arCOG01910">
    <property type="taxonomic scope" value="Archaea"/>
</dbReference>
<comment type="subcellular location">
    <subcellularLocation>
        <location evidence="1">Membrane</location>
        <topology evidence="1">Multi-pass membrane protein</topology>
    </subcellularLocation>
</comment>
<evidence type="ECO:0000259" key="7">
    <source>
        <dbReference type="Pfam" id="PF25145"/>
    </source>
</evidence>
<dbReference type="InterPro" id="IPR012340">
    <property type="entry name" value="NA-bd_OB-fold"/>
</dbReference>
<evidence type="ECO:0000313" key="9">
    <source>
        <dbReference type="Proteomes" id="UP000001024"/>
    </source>
</evidence>
<feature type="domain" description="NfeD-like C-terminal" evidence="6">
    <location>
        <begin position="368"/>
        <end position="425"/>
    </location>
</feature>
<proteinExistence type="predicted"/>
<dbReference type="CDD" id="cd07021">
    <property type="entry name" value="Clp_protease_NfeD_like"/>
    <property type="match status" value="1"/>
</dbReference>
<keyword evidence="2 5" id="KW-0812">Transmembrane</keyword>
<gene>
    <name evidence="8" type="ordered locus">Ta1083</name>
</gene>
<dbReference type="Gene3D" id="3.90.226.10">
    <property type="entry name" value="2-enoyl-CoA Hydratase, Chain A, domain 1"/>
    <property type="match status" value="1"/>
</dbReference>
<dbReference type="KEGG" id="tac:Ta1083"/>
<dbReference type="InterPro" id="IPR056738">
    <property type="entry name" value="NfeD1b_N"/>
</dbReference>
<feature type="transmembrane region" description="Helical" evidence="5">
    <location>
        <begin position="297"/>
        <end position="315"/>
    </location>
</feature>
<dbReference type="InterPro" id="IPR052165">
    <property type="entry name" value="Membrane_assoc_protease"/>
</dbReference>
<dbReference type="InParanoid" id="Q9HJ87"/>
<feature type="domain" description="NfeD1b N-terminal" evidence="7">
    <location>
        <begin position="33"/>
        <end position="184"/>
    </location>
</feature>
<keyword evidence="4 5" id="KW-0472">Membrane</keyword>
<feature type="transmembrane region" description="Helical" evidence="5">
    <location>
        <begin position="274"/>
        <end position="290"/>
    </location>
</feature>
<dbReference type="HOGENOM" id="CLU_024619_1_1_2"/>
<feature type="transmembrane region" description="Helical" evidence="5">
    <location>
        <begin position="335"/>
        <end position="352"/>
    </location>
</feature>
<evidence type="ECO:0000259" key="6">
    <source>
        <dbReference type="Pfam" id="PF01957"/>
    </source>
</evidence>
<dbReference type="Pfam" id="PF01957">
    <property type="entry name" value="NfeD"/>
    <property type="match status" value="1"/>
</dbReference>
<dbReference type="InterPro" id="IPR029045">
    <property type="entry name" value="ClpP/crotonase-like_dom_sf"/>
</dbReference>
<dbReference type="PANTHER" id="PTHR33507">
    <property type="entry name" value="INNER MEMBRANE PROTEIN YBBJ"/>
    <property type="match status" value="1"/>
</dbReference>
<organism evidence="8 9">
    <name type="scientific">Thermoplasma acidophilum (strain ATCC 25905 / DSM 1728 / JCM 9062 / NBRC 15155 / AMRC-C165)</name>
    <dbReference type="NCBI Taxonomy" id="273075"/>
    <lineage>
        <taxon>Archaea</taxon>
        <taxon>Methanobacteriati</taxon>
        <taxon>Thermoplasmatota</taxon>
        <taxon>Thermoplasmata</taxon>
        <taxon>Thermoplasmatales</taxon>
        <taxon>Thermoplasmataceae</taxon>
        <taxon>Thermoplasma</taxon>
    </lineage>
</organism>
<evidence type="ECO:0000256" key="5">
    <source>
        <dbReference type="SAM" id="Phobius"/>
    </source>
</evidence>
<keyword evidence="9" id="KW-1185">Reference proteome</keyword>
<protein>
    <submittedName>
        <fullName evidence="8">Nodulation protein NfeD related protein</fullName>
    </submittedName>
</protein>
<evidence type="ECO:0000256" key="2">
    <source>
        <dbReference type="ARBA" id="ARBA00022692"/>
    </source>
</evidence>
<dbReference type="EnsemblBacteria" id="CAC12211">
    <property type="protein sequence ID" value="CAC12211"/>
    <property type="gene ID" value="CAC12211"/>
</dbReference>
<accession>Q9HJ87</accession>
<reference evidence="8 9" key="1">
    <citation type="journal article" date="2000" name="Nature">
        <title>The genome sequence of the thermoacidophilic scavenger Thermoplasma acidophilum.</title>
        <authorList>
            <person name="Ruepp A."/>
            <person name="Graml W."/>
            <person name="Santos-Martinez M.L."/>
            <person name="Koretke K.K."/>
            <person name="Volker C."/>
            <person name="Mewes H.W."/>
            <person name="Frishman D."/>
            <person name="Stocker S."/>
            <person name="Lupas A.N."/>
            <person name="Baumeister W."/>
        </authorList>
    </citation>
    <scope>NUCLEOTIDE SEQUENCE [LARGE SCALE GENOMIC DNA]</scope>
    <source>
        <strain evidence="9">ATCC 25905 / DSM 1728 / JCM 9062 / NBRC 15155 / AMRC-C165</strain>
    </source>
</reference>
<dbReference type="AlphaFoldDB" id="Q9HJ87"/>
<dbReference type="PaxDb" id="273075-Ta1083"/>
<dbReference type="OrthoDB" id="28112at2157"/>
<dbReference type="SUPFAM" id="SSF141322">
    <property type="entry name" value="NfeD domain-like"/>
    <property type="match status" value="1"/>
</dbReference>
<keyword evidence="3 5" id="KW-1133">Transmembrane helix</keyword>
<dbReference type="Gene3D" id="2.40.50.140">
    <property type="entry name" value="Nucleic acid-binding proteins"/>
    <property type="match status" value="1"/>
</dbReference>
<feature type="transmembrane region" description="Helical" evidence="5">
    <location>
        <begin position="221"/>
        <end position="244"/>
    </location>
</feature>
<sequence length="434" mass="46576">MHRPFIIAVMAVFLLLLLVSIAADSQAQPQKNVVVIYLDEEIDAGSAAMITSTMNSISNTTTAAVVIDMNTPGGELENMIQMVSSITSAESRGIITITYVPQNAMAASAGSYVAMATDYIFMANGTYIGPSTPIVVGGTSLEQQHTTSAMEQYMVSLAAEHGRNTTAAYSMVSNNTAYNDTEAYRIHLINGIYGSLDKALASLSLSSYPQVSVYPSAYDNFLSFLSNAYVDGIFILLGFVAIMLDIYHGSVVLTIAGITLLILGFLGLQLISASLVGVLLLLMGSVLIILEAKMGHGFALLSGVVVGLIGTFLLASPYYSSNPGYSPSPFTTFDLLTSILIVIVAGFLAFYIRRIVRTFKFRGKWTGAESLIGKMGYAVEGIDEKGWVSVDGIEWQARSSNGSRIPKGSRVKIVGRDGLILIVEKQEDEQLRIK</sequence>
<name>Q9HJ87_THEAC</name>
<dbReference type="GO" id="GO:0005886">
    <property type="term" value="C:plasma membrane"/>
    <property type="evidence" value="ECO:0007669"/>
    <property type="project" value="TreeGrafter"/>
</dbReference>
<evidence type="ECO:0000256" key="4">
    <source>
        <dbReference type="ARBA" id="ARBA00023136"/>
    </source>
</evidence>
<evidence type="ECO:0000256" key="3">
    <source>
        <dbReference type="ARBA" id="ARBA00022989"/>
    </source>
</evidence>
<dbReference type="SUPFAM" id="SSF52096">
    <property type="entry name" value="ClpP/crotonase"/>
    <property type="match status" value="1"/>
</dbReference>
<dbReference type="EMBL" id="AL445066">
    <property type="protein sequence ID" value="CAC12211.1"/>
    <property type="molecule type" value="Genomic_DNA"/>
</dbReference>
<dbReference type="InterPro" id="IPR002810">
    <property type="entry name" value="NfeD-like_C"/>
</dbReference>
<dbReference type="PANTHER" id="PTHR33507:SF3">
    <property type="entry name" value="INNER MEMBRANE PROTEIN YBBJ"/>
    <property type="match status" value="1"/>
</dbReference>
<evidence type="ECO:0000256" key="1">
    <source>
        <dbReference type="ARBA" id="ARBA00004141"/>
    </source>
</evidence>
<dbReference type="Proteomes" id="UP000001024">
    <property type="component" value="Chromosome"/>
</dbReference>
<dbReference type="Pfam" id="PF25145">
    <property type="entry name" value="NfeD1b_N"/>
    <property type="match status" value="1"/>
</dbReference>
<dbReference type="STRING" id="273075.gene:9572304"/>
<evidence type="ECO:0000313" key="8">
    <source>
        <dbReference type="EMBL" id="CAC12211.1"/>
    </source>
</evidence>